<dbReference type="KEGG" id="hale:G3A49_17495"/>
<evidence type="ECO:0000256" key="2">
    <source>
        <dbReference type="ARBA" id="ARBA00006495"/>
    </source>
</evidence>
<comment type="cofactor">
    <cofactor evidence="14">
        <name>Mg(2+)</name>
        <dbReference type="ChEBI" id="CHEBI:18420"/>
    </cofactor>
</comment>
<organism evidence="19 20">
    <name type="scientific">Haloferax volcanii</name>
    <name type="common">Halobacterium volcanii</name>
    <dbReference type="NCBI Taxonomy" id="2246"/>
    <lineage>
        <taxon>Archaea</taxon>
        <taxon>Methanobacteriati</taxon>
        <taxon>Methanobacteriota</taxon>
        <taxon>Stenosarchaea group</taxon>
        <taxon>Halobacteria</taxon>
        <taxon>Halobacteriales</taxon>
        <taxon>Haloferacaceae</taxon>
        <taxon>Haloferax</taxon>
    </lineage>
</organism>
<dbReference type="InterPro" id="IPR036554">
    <property type="entry name" value="GHMP_kinase_C_sf"/>
</dbReference>
<evidence type="ECO:0000256" key="11">
    <source>
        <dbReference type="ARBA" id="ARBA00023098"/>
    </source>
</evidence>
<keyword evidence="10 14" id="KW-0460">Magnesium</keyword>
<evidence type="ECO:0000259" key="18">
    <source>
        <dbReference type="Pfam" id="PF10509"/>
    </source>
</evidence>
<dbReference type="PRINTS" id="PR00959">
    <property type="entry name" value="MEVGALKINASE"/>
</dbReference>
<dbReference type="SUPFAM" id="SSF55060">
    <property type="entry name" value="GHMP Kinase, C-terminal domain"/>
    <property type="match status" value="1"/>
</dbReference>
<dbReference type="FunFam" id="3.30.230.10:FF:000151">
    <property type="entry name" value="Mevalonate kinase"/>
    <property type="match status" value="1"/>
</dbReference>
<evidence type="ECO:0000259" key="16">
    <source>
        <dbReference type="Pfam" id="PF00288"/>
    </source>
</evidence>
<dbReference type="Pfam" id="PF10509">
    <property type="entry name" value="GalKase_gal_bdg"/>
    <property type="match status" value="1"/>
</dbReference>
<keyword evidence="4 14" id="KW-0963">Cytoplasm</keyword>
<keyword evidence="5 14" id="KW-0444">Lipid biosynthesis</keyword>
<keyword evidence="6 14" id="KW-0808">Transferase</keyword>
<evidence type="ECO:0000313" key="20">
    <source>
        <dbReference type="Proteomes" id="UP000465667"/>
    </source>
</evidence>
<dbReference type="EMBL" id="CP048738">
    <property type="protein sequence ID" value="QIB79797.1"/>
    <property type="molecule type" value="Genomic_DNA"/>
</dbReference>
<reference evidence="19 20" key="1">
    <citation type="submission" date="2020-02" db="EMBL/GenBank/DDBJ databases">
        <title>Whole genome sequence of Haloferax alexandrinus pws1.</title>
        <authorList>
            <person name="Verma D.K."/>
            <person name="Gopal K."/>
            <person name="Prasad E.S."/>
        </authorList>
    </citation>
    <scope>NUCLEOTIDE SEQUENCE [LARGE SCALE GENOMIC DNA]</scope>
    <source>
        <strain evidence="20">wsp1</strain>
    </source>
</reference>
<feature type="domain" description="GHMP kinase C-terminal" evidence="17">
    <location>
        <begin position="252"/>
        <end position="312"/>
    </location>
</feature>
<evidence type="ECO:0000256" key="5">
    <source>
        <dbReference type="ARBA" id="ARBA00022516"/>
    </source>
</evidence>
<comment type="subunit">
    <text evidence="14">Homodimer.</text>
</comment>
<dbReference type="InterPro" id="IPR000705">
    <property type="entry name" value="Galactokinase"/>
</dbReference>
<dbReference type="PANTHER" id="PTHR43290">
    <property type="entry name" value="MEVALONATE KINASE"/>
    <property type="match status" value="1"/>
</dbReference>
<dbReference type="InterPro" id="IPR019539">
    <property type="entry name" value="GalKase_N"/>
</dbReference>
<dbReference type="InterPro" id="IPR013750">
    <property type="entry name" value="GHMP_kinase_C_dom"/>
</dbReference>
<dbReference type="NCBIfam" id="TIGR00549">
    <property type="entry name" value="mevalon_kin"/>
    <property type="match status" value="1"/>
</dbReference>
<comment type="catalytic activity">
    <reaction evidence="14">
        <text>(R)-mevalonate + ATP = (R)-5-phosphomevalonate + ADP + H(+)</text>
        <dbReference type="Rhea" id="RHEA:17065"/>
        <dbReference type="ChEBI" id="CHEBI:15378"/>
        <dbReference type="ChEBI" id="CHEBI:30616"/>
        <dbReference type="ChEBI" id="CHEBI:36464"/>
        <dbReference type="ChEBI" id="CHEBI:58146"/>
        <dbReference type="ChEBI" id="CHEBI:456216"/>
        <dbReference type="EC" id="2.7.1.36"/>
    </reaction>
</comment>
<keyword evidence="11 14" id="KW-0443">Lipid metabolism</keyword>
<dbReference type="AlphaFoldDB" id="A0A6C0UXC9"/>
<keyword evidence="7 14" id="KW-0547">Nucleotide-binding</keyword>
<dbReference type="InterPro" id="IPR014721">
    <property type="entry name" value="Ribsml_uS5_D2-typ_fold_subgr"/>
</dbReference>
<dbReference type="PRINTS" id="PR00473">
    <property type="entry name" value="GALCTOKINASE"/>
</dbReference>
<dbReference type="InterPro" id="IPR022937">
    <property type="entry name" value="Mevalonate_kinase_arc"/>
</dbReference>
<comment type="similarity">
    <text evidence="2 14">Belongs to the GHMP kinase family. Mevalonate kinase subfamily.</text>
</comment>
<dbReference type="PANTHER" id="PTHR43290:SF2">
    <property type="entry name" value="MEVALONATE KINASE"/>
    <property type="match status" value="1"/>
</dbReference>
<dbReference type="GO" id="GO:0005829">
    <property type="term" value="C:cytosol"/>
    <property type="evidence" value="ECO:0007669"/>
    <property type="project" value="TreeGrafter"/>
</dbReference>
<keyword evidence="8 14" id="KW-0418">Kinase</keyword>
<accession>A0A6C0UXC9</accession>
<evidence type="ECO:0000256" key="15">
    <source>
        <dbReference type="SAM" id="MobiDB-lite"/>
    </source>
</evidence>
<evidence type="ECO:0000256" key="1">
    <source>
        <dbReference type="ARBA" id="ARBA00004496"/>
    </source>
</evidence>
<dbReference type="GO" id="GO:0019287">
    <property type="term" value="P:isopentenyl diphosphate biosynthetic process, mevalonate pathway"/>
    <property type="evidence" value="ECO:0007669"/>
    <property type="project" value="UniProtKB-UniRule"/>
</dbReference>
<feature type="domain" description="Galactokinase N-terminal" evidence="18">
    <location>
        <begin position="3"/>
        <end position="38"/>
    </location>
</feature>
<comment type="function">
    <text evidence="14">Catalyzes the phosphorylation of (R)-mevalonate (MVA) to (R)-mevalonate 5-phosphate (MVAP). Functions in the mevalonate (MVA) pathway leading to isopentenyl diphosphate (IPP), a key precursor for the biosynthesis of isoprenoid compounds such as archaeal membrane lipids.</text>
</comment>
<dbReference type="EC" id="2.7.1.36" evidence="3 14"/>
<dbReference type="InterPro" id="IPR020568">
    <property type="entry name" value="Ribosomal_Su5_D2-typ_SF"/>
</dbReference>
<dbReference type="HAMAP" id="MF_00217">
    <property type="entry name" value="Mevalonate_kinase"/>
    <property type="match status" value="1"/>
</dbReference>
<keyword evidence="9 14" id="KW-0067">ATP-binding</keyword>
<evidence type="ECO:0000259" key="17">
    <source>
        <dbReference type="Pfam" id="PF08544"/>
    </source>
</evidence>
<evidence type="ECO:0000256" key="12">
    <source>
        <dbReference type="ARBA" id="ARBA00023229"/>
    </source>
</evidence>
<dbReference type="GO" id="GO:0004496">
    <property type="term" value="F:mevalonate kinase activity"/>
    <property type="evidence" value="ECO:0007669"/>
    <property type="project" value="UniProtKB-UniRule"/>
</dbReference>
<dbReference type="UniPathway" id="UPA00057">
    <property type="reaction ID" value="UER00098"/>
</dbReference>
<gene>
    <name evidence="14 19" type="primary">mvk</name>
    <name evidence="19" type="ORF">G3A49_17495</name>
</gene>
<dbReference type="GO" id="GO:0000287">
    <property type="term" value="F:magnesium ion binding"/>
    <property type="evidence" value="ECO:0007669"/>
    <property type="project" value="UniProtKB-UniRule"/>
</dbReference>
<feature type="binding site" evidence="14">
    <location>
        <begin position="112"/>
        <end position="122"/>
    </location>
    <ligand>
        <name>ATP</name>
        <dbReference type="ChEBI" id="CHEBI:30616"/>
    </ligand>
</feature>
<evidence type="ECO:0000313" key="19">
    <source>
        <dbReference type="EMBL" id="QIB79797.1"/>
    </source>
</evidence>
<dbReference type="Proteomes" id="UP000465667">
    <property type="component" value="Chromosome"/>
</dbReference>
<dbReference type="InterPro" id="IPR006205">
    <property type="entry name" value="Mev_gal_kin"/>
</dbReference>
<dbReference type="InterPro" id="IPR006204">
    <property type="entry name" value="GHMP_kinase_N_dom"/>
</dbReference>
<dbReference type="Gene3D" id="3.30.230.10">
    <property type="match status" value="1"/>
</dbReference>
<evidence type="ECO:0000256" key="8">
    <source>
        <dbReference type="ARBA" id="ARBA00022777"/>
    </source>
</evidence>
<feature type="region of interest" description="Disordered" evidence="15">
    <location>
        <begin position="332"/>
        <end position="369"/>
    </location>
</feature>
<evidence type="ECO:0000256" key="14">
    <source>
        <dbReference type="HAMAP-Rule" id="MF_00217"/>
    </source>
</evidence>
<feature type="domain" description="GHMP kinase N-terminal" evidence="16">
    <location>
        <begin position="86"/>
        <end position="172"/>
    </location>
</feature>
<proteinExistence type="inferred from homology"/>
<dbReference type="GO" id="GO:0006012">
    <property type="term" value="P:galactose metabolic process"/>
    <property type="evidence" value="ECO:0007669"/>
    <property type="project" value="InterPro"/>
</dbReference>
<evidence type="ECO:0000256" key="7">
    <source>
        <dbReference type="ARBA" id="ARBA00022741"/>
    </source>
</evidence>
<sequence length="369" mass="38310">MTVSSAPGKVYLFGEHAVVYGEPAVPCAVERRATVTVSARDDDHVRVRAEDLSLNGFTVEYRGSTGDRPDVDVPAPLVEAAMGYIDAAVDQARAAADAPDAGFDITVESDIPLGAGLGSSAAVVVAGIDAATRELGVELEPRELAERAYQAEHEVQDGQASRADTFCSAMGGAVRVEGDDCRTIDAPPLPFVIGFDGGAGDTGALVSGVRALREEYDFAADTVSTVGDIVRRGEELLAEADPDADDPPEELLSELGRFMDFNHGLLEALGVSSRSLDSMVWAAREAGAYGAKLTGAGGGGCIVSLDPTPETQTALRFTPGCEDAFRAELATEGVRVEVPPDADADAEGEAERERDSDDGNGTETGADSS</sequence>
<dbReference type="GO" id="GO:0005524">
    <property type="term" value="F:ATP binding"/>
    <property type="evidence" value="ECO:0007669"/>
    <property type="project" value="UniProtKB-UniRule"/>
</dbReference>
<evidence type="ECO:0000256" key="13">
    <source>
        <dbReference type="ARBA" id="ARBA00029438"/>
    </source>
</evidence>
<dbReference type="Pfam" id="PF08544">
    <property type="entry name" value="GHMP_kinases_C"/>
    <property type="match status" value="1"/>
</dbReference>
<dbReference type="SUPFAM" id="SSF54211">
    <property type="entry name" value="Ribosomal protein S5 domain 2-like"/>
    <property type="match status" value="1"/>
</dbReference>
<dbReference type="PROSITE" id="PS00627">
    <property type="entry name" value="GHMP_KINASES_ATP"/>
    <property type="match status" value="1"/>
</dbReference>
<dbReference type="Pfam" id="PF00288">
    <property type="entry name" value="GHMP_kinases_N"/>
    <property type="match status" value="1"/>
</dbReference>
<dbReference type="GeneID" id="44085242"/>
<dbReference type="RefSeq" id="WP_163489552.1">
    <property type="nucleotide sequence ID" value="NZ_CP048738.1"/>
</dbReference>
<feature type="active site" description="Proton acceptor" evidence="14">
    <location>
        <position position="164"/>
    </location>
</feature>
<evidence type="ECO:0000256" key="3">
    <source>
        <dbReference type="ARBA" id="ARBA00012103"/>
    </source>
</evidence>
<comment type="pathway">
    <text evidence="13 14">Isoprenoid biosynthesis; isopentenyl diphosphate biosynthesis via mevalonate pathway; isopentenyl diphosphate from (R)-mevalonate: step 1/3.</text>
</comment>
<evidence type="ECO:0000256" key="9">
    <source>
        <dbReference type="ARBA" id="ARBA00022840"/>
    </source>
</evidence>
<dbReference type="Gene3D" id="3.30.70.890">
    <property type="entry name" value="GHMP kinase, C-terminal domain"/>
    <property type="match status" value="1"/>
</dbReference>
<evidence type="ECO:0000256" key="10">
    <source>
        <dbReference type="ARBA" id="ARBA00022842"/>
    </source>
</evidence>
<evidence type="ECO:0000256" key="4">
    <source>
        <dbReference type="ARBA" id="ARBA00022490"/>
    </source>
</evidence>
<name>A0A6C0UXC9_HALVO</name>
<keyword evidence="12 14" id="KW-0414">Isoprene biosynthesis</keyword>
<evidence type="ECO:0000256" key="6">
    <source>
        <dbReference type="ARBA" id="ARBA00022679"/>
    </source>
</evidence>
<dbReference type="InterPro" id="IPR006203">
    <property type="entry name" value="GHMP_knse_ATP-bd_CS"/>
</dbReference>
<protein>
    <recommendedName>
        <fullName evidence="3 14">Mevalonate kinase</fullName>
        <shortName evidence="14">MK</shortName>
        <shortName evidence="14">MVK</shortName>
        <ecNumber evidence="3 14">2.7.1.36</ecNumber>
    </recommendedName>
</protein>
<comment type="subcellular location">
    <subcellularLocation>
        <location evidence="1 14">Cytoplasm</location>
    </subcellularLocation>
</comment>
<dbReference type="GO" id="GO:0004335">
    <property type="term" value="F:galactokinase activity"/>
    <property type="evidence" value="ECO:0007669"/>
    <property type="project" value="InterPro"/>
</dbReference>